<name>A0A8X8KP41_9RHOB</name>
<comment type="similarity">
    <text evidence="6">Belongs to the TVP38/TMEM64 family.</text>
</comment>
<reference evidence="8" key="1">
    <citation type="submission" date="2020-05" db="EMBL/GenBank/DDBJ databases">
        <title>Fertoebacter nigrum gen. nov., sp. nov., a new member of the family Rhodobacteraceae.</title>
        <authorList>
            <person name="Szuroczki S."/>
            <person name="Abbaszade G."/>
            <person name="Buni D."/>
            <person name="Schumann P."/>
            <person name="Toth E."/>
        </authorList>
    </citation>
    <scope>NUCLEOTIDE SEQUENCE</scope>
    <source>
        <strain evidence="8">RG-N-1a</strain>
    </source>
</reference>
<evidence type="ECO:0000256" key="4">
    <source>
        <dbReference type="ARBA" id="ARBA00022989"/>
    </source>
</evidence>
<keyword evidence="2 6" id="KW-1003">Cell membrane</keyword>
<gene>
    <name evidence="8" type="ORF">GEU84_008815</name>
</gene>
<evidence type="ECO:0000256" key="2">
    <source>
        <dbReference type="ARBA" id="ARBA00022475"/>
    </source>
</evidence>
<dbReference type="GO" id="GO:0005886">
    <property type="term" value="C:plasma membrane"/>
    <property type="evidence" value="ECO:0007669"/>
    <property type="project" value="UniProtKB-SubCell"/>
</dbReference>
<evidence type="ECO:0000256" key="5">
    <source>
        <dbReference type="ARBA" id="ARBA00023136"/>
    </source>
</evidence>
<protein>
    <recommendedName>
        <fullName evidence="6">TVP38/TMEM64 family membrane protein</fullName>
    </recommendedName>
</protein>
<dbReference type="AlphaFoldDB" id="A0A8X8KP41"/>
<organism evidence="8 9">
    <name type="scientific">Fertoeibacter niger</name>
    <dbReference type="NCBI Taxonomy" id="2656921"/>
    <lineage>
        <taxon>Bacteria</taxon>
        <taxon>Pseudomonadati</taxon>
        <taxon>Pseudomonadota</taxon>
        <taxon>Alphaproteobacteria</taxon>
        <taxon>Rhodobacterales</taxon>
        <taxon>Paracoccaceae</taxon>
        <taxon>Fertoeibacter</taxon>
    </lineage>
</organism>
<accession>A0A8X8KP41</accession>
<feature type="transmembrane region" description="Helical" evidence="6">
    <location>
        <begin position="150"/>
        <end position="170"/>
    </location>
</feature>
<feature type="transmembrane region" description="Helical" evidence="6">
    <location>
        <begin position="57"/>
        <end position="77"/>
    </location>
</feature>
<dbReference type="RefSeq" id="WP_174539742.1">
    <property type="nucleotide sequence ID" value="NZ_WHUT02000004.1"/>
</dbReference>
<dbReference type="Pfam" id="PF09335">
    <property type="entry name" value="VTT_dom"/>
    <property type="match status" value="1"/>
</dbReference>
<dbReference type="PANTHER" id="PTHR12677">
    <property type="entry name" value="GOLGI APPARATUS MEMBRANE PROTEIN TVP38-RELATED"/>
    <property type="match status" value="1"/>
</dbReference>
<keyword evidence="9" id="KW-1185">Reference proteome</keyword>
<evidence type="ECO:0000313" key="8">
    <source>
        <dbReference type="EMBL" id="NUB44481.1"/>
    </source>
</evidence>
<feature type="transmembrane region" description="Helical" evidence="6">
    <location>
        <begin position="219"/>
        <end position="239"/>
    </location>
</feature>
<keyword evidence="5 6" id="KW-0472">Membrane</keyword>
<feature type="domain" description="VTT" evidence="7">
    <location>
        <begin position="82"/>
        <end position="197"/>
    </location>
</feature>
<evidence type="ECO:0000313" key="9">
    <source>
        <dbReference type="Proteomes" id="UP000484076"/>
    </source>
</evidence>
<dbReference type="PANTHER" id="PTHR12677:SF59">
    <property type="entry name" value="GOLGI APPARATUS MEMBRANE PROTEIN TVP38-RELATED"/>
    <property type="match status" value="1"/>
</dbReference>
<evidence type="ECO:0000256" key="6">
    <source>
        <dbReference type="RuleBase" id="RU366058"/>
    </source>
</evidence>
<keyword evidence="4 6" id="KW-1133">Transmembrane helix</keyword>
<comment type="subcellular location">
    <subcellularLocation>
        <location evidence="1 6">Cell membrane</location>
        <topology evidence="1 6">Multi-pass membrane protein</topology>
    </subcellularLocation>
</comment>
<dbReference type="InterPro" id="IPR032816">
    <property type="entry name" value="VTT_dom"/>
</dbReference>
<dbReference type="Proteomes" id="UP000484076">
    <property type="component" value="Unassembled WGS sequence"/>
</dbReference>
<dbReference type="EMBL" id="WHUT02000004">
    <property type="protein sequence ID" value="NUB44481.1"/>
    <property type="molecule type" value="Genomic_DNA"/>
</dbReference>
<proteinExistence type="inferred from homology"/>
<evidence type="ECO:0000259" key="7">
    <source>
        <dbReference type="Pfam" id="PF09335"/>
    </source>
</evidence>
<dbReference type="InterPro" id="IPR015414">
    <property type="entry name" value="TMEM64"/>
</dbReference>
<evidence type="ECO:0000256" key="1">
    <source>
        <dbReference type="ARBA" id="ARBA00004651"/>
    </source>
</evidence>
<keyword evidence="3 6" id="KW-0812">Transmembrane</keyword>
<evidence type="ECO:0000256" key="3">
    <source>
        <dbReference type="ARBA" id="ARBA00022692"/>
    </source>
</evidence>
<sequence length="244" mass="25505">MSNSSPPGPTSSALARKLPILVILAAAVLGAFLLRDHLGFAALAENREALLAFRDANYLLAAGGFVLAYVLIVGFSLPGAAVATLTGGFLFGLFPGVLYNVLGATIGAVAIFMAARSGFGARFAESLKERGGTVARLQAGLQDNEWSVLFMMRLVPVLPFFLANLIPAFLGVRLERFAITTFFGIMPGTLVFTSVGSGLGEVFARGEAPDLGIIFAPQVLGPILGLAALSALPIVIKALRKKDR</sequence>
<comment type="caution">
    <text evidence="8">The sequence shown here is derived from an EMBL/GenBank/DDBJ whole genome shotgun (WGS) entry which is preliminary data.</text>
</comment>
<feature type="transmembrane region" description="Helical" evidence="6">
    <location>
        <begin position="89"/>
        <end position="115"/>
    </location>
</feature>
<feature type="transmembrane region" description="Helical" evidence="6">
    <location>
        <begin position="177"/>
        <end position="199"/>
    </location>
</feature>